<keyword evidence="2" id="KW-1185">Reference proteome</keyword>
<dbReference type="RefSeq" id="WP_193941936.1">
    <property type="nucleotide sequence ID" value="NZ_JADEWB010000012.1"/>
</dbReference>
<proteinExistence type="predicted"/>
<dbReference type="Proteomes" id="UP000606776">
    <property type="component" value="Unassembled WGS sequence"/>
</dbReference>
<accession>A0ABR9V9U6</accession>
<evidence type="ECO:0000313" key="2">
    <source>
        <dbReference type="Proteomes" id="UP000606776"/>
    </source>
</evidence>
<sequence length="76" mass="8703">MIQEIEQPPENVVLQLLDFLHLLQFQPQLSSSVTETDESLLNCIDGFMVIKAQGSLPDIDWVSFVREERINDLTSQ</sequence>
<organism evidence="1 2">
    <name type="scientific">Sphaerospermopsis aphanizomenoides LEGE 00250</name>
    <dbReference type="NCBI Taxonomy" id="2777972"/>
    <lineage>
        <taxon>Bacteria</taxon>
        <taxon>Bacillati</taxon>
        <taxon>Cyanobacteriota</taxon>
        <taxon>Cyanophyceae</taxon>
        <taxon>Nostocales</taxon>
        <taxon>Aphanizomenonaceae</taxon>
        <taxon>Sphaerospermopsis</taxon>
        <taxon>Sphaerospermopsis aphanizomenoides</taxon>
    </lineage>
</organism>
<reference evidence="1 2" key="1">
    <citation type="submission" date="2020-10" db="EMBL/GenBank/DDBJ databases">
        <authorList>
            <person name="Castelo-Branco R."/>
            <person name="Eusebio N."/>
            <person name="Adriana R."/>
            <person name="Vieira A."/>
            <person name="Brugerolle De Fraissinette N."/>
            <person name="Rezende De Castro R."/>
            <person name="Schneider M.P."/>
            <person name="Vasconcelos V."/>
            <person name="Leao P.N."/>
        </authorList>
    </citation>
    <scope>NUCLEOTIDE SEQUENCE [LARGE SCALE GENOMIC DNA]</scope>
    <source>
        <strain evidence="1 2">LEGE 00250</strain>
    </source>
</reference>
<name>A0ABR9V9U6_9CYAN</name>
<protein>
    <submittedName>
        <fullName evidence="1">Uncharacterized protein</fullName>
    </submittedName>
</protein>
<comment type="caution">
    <text evidence="1">The sequence shown here is derived from an EMBL/GenBank/DDBJ whole genome shotgun (WGS) entry which is preliminary data.</text>
</comment>
<dbReference type="EMBL" id="JADEWB010000012">
    <property type="protein sequence ID" value="MBE9235234.1"/>
    <property type="molecule type" value="Genomic_DNA"/>
</dbReference>
<gene>
    <name evidence="1" type="ORF">IQ227_04045</name>
</gene>
<evidence type="ECO:0000313" key="1">
    <source>
        <dbReference type="EMBL" id="MBE9235234.1"/>
    </source>
</evidence>